<protein>
    <submittedName>
        <fullName evidence="1">Uncharacterized protein</fullName>
    </submittedName>
</protein>
<dbReference type="EMBL" id="JAVFWL010000005">
    <property type="protein sequence ID" value="KAK6758819.1"/>
    <property type="molecule type" value="Genomic_DNA"/>
</dbReference>
<sequence>MRTRRRTSGDGAEAAAIIIELSKFSNAKEDMLMWFLRGEWGTAGHSNISSIFHRKATLGHMLPKSS</sequence>
<accession>A0ABR1E808</accession>
<evidence type="ECO:0000313" key="2">
    <source>
        <dbReference type="Proteomes" id="UP001303046"/>
    </source>
</evidence>
<organism evidence="1 2">
    <name type="scientific">Necator americanus</name>
    <name type="common">Human hookworm</name>
    <dbReference type="NCBI Taxonomy" id="51031"/>
    <lineage>
        <taxon>Eukaryota</taxon>
        <taxon>Metazoa</taxon>
        <taxon>Ecdysozoa</taxon>
        <taxon>Nematoda</taxon>
        <taxon>Chromadorea</taxon>
        <taxon>Rhabditida</taxon>
        <taxon>Rhabditina</taxon>
        <taxon>Rhabditomorpha</taxon>
        <taxon>Strongyloidea</taxon>
        <taxon>Ancylostomatidae</taxon>
        <taxon>Bunostominae</taxon>
        <taxon>Necator</taxon>
    </lineage>
</organism>
<comment type="caution">
    <text evidence="1">The sequence shown here is derived from an EMBL/GenBank/DDBJ whole genome shotgun (WGS) entry which is preliminary data.</text>
</comment>
<keyword evidence="2" id="KW-1185">Reference proteome</keyword>
<reference evidence="1 2" key="1">
    <citation type="submission" date="2023-08" db="EMBL/GenBank/DDBJ databases">
        <title>A Necator americanus chromosomal reference genome.</title>
        <authorList>
            <person name="Ilik V."/>
            <person name="Petrzelkova K.J."/>
            <person name="Pardy F."/>
            <person name="Fuh T."/>
            <person name="Niatou-Singa F.S."/>
            <person name="Gouil Q."/>
            <person name="Baker L."/>
            <person name="Ritchie M.E."/>
            <person name="Jex A.R."/>
            <person name="Gazzola D."/>
            <person name="Li H."/>
            <person name="Toshio Fujiwara R."/>
            <person name="Zhan B."/>
            <person name="Aroian R.V."/>
            <person name="Pafco B."/>
            <person name="Schwarz E.M."/>
        </authorList>
    </citation>
    <scope>NUCLEOTIDE SEQUENCE [LARGE SCALE GENOMIC DNA]</scope>
    <source>
        <strain evidence="1 2">Aroian</strain>
        <tissue evidence="1">Whole animal</tissue>
    </source>
</reference>
<proteinExistence type="predicted"/>
<name>A0ABR1E808_NECAM</name>
<gene>
    <name evidence="1" type="primary">Necator_chrV.g20990</name>
    <name evidence="1" type="ORF">RB195_016197</name>
</gene>
<evidence type="ECO:0000313" key="1">
    <source>
        <dbReference type="EMBL" id="KAK6758819.1"/>
    </source>
</evidence>
<dbReference type="Proteomes" id="UP001303046">
    <property type="component" value="Unassembled WGS sequence"/>
</dbReference>